<evidence type="ECO:0008006" key="3">
    <source>
        <dbReference type="Google" id="ProtNLM"/>
    </source>
</evidence>
<organism evidence="1 2">
    <name type="scientific">Sulfitobacter faviae</name>
    <dbReference type="NCBI Taxonomy" id="1775881"/>
    <lineage>
        <taxon>Bacteria</taxon>
        <taxon>Pseudomonadati</taxon>
        <taxon>Pseudomonadota</taxon>
        <taxon>Alphaproteobacteria</taxon>
        <taxon>Rhodobacterales</taxon>
        <taxon>Roseobacteraceae</taxon>
        <taxon>Sulfitobacter</taxon>
    </lineage>
</organism>
<name>A0AAX3LU96_9RHOB</name>
<accession>A0AAX3LU96</accession>
<dbReference type="AlphaFoldDB" id="A0AAX3LU96"/>
<reference evidence="1" key="1">
    <citation type="submission" date="2023-01" db="EMBL/GenBank/DDBJ databases">
        <title>Comparative genomic analysis of cold water coral derived Sulfitobacter faviae: insights into their metabolism and habitat adaptation.</title>
        <authorList>
            <person name="Guo Y."/>
            <person name="Lin S."/>
            <person name="Huang Z."/>
            <person name="Tang K."/>
            <person name="Wang X."/>
        </authorList>
    </citation>
    <scope>NUCLEOTIDE SEQUENCE</scope>
    <source>
        <strain evidence="1">SCSIO W_1865</strain>
        <plasmid evidence="1">unnamed1</plasmid>
    </source>
</reference>
<evidence type="ECO:0000313" key="2">
    <source>
        <dbReference type="Proteomes" id="UP001210770"/>
    </source>
</evidence>
<dbReference type="Proteomes" id="UP001210770">
    <property type="component" value="Plasmid unnamed1"/>
</dbReference>
<dbReference type="EMBL" id="CP116424">
    <property type="protein sequence ID" value="WCE72090.1"/>
    <property type="molecule type" value="Genomic_DNA"/>
</dbReference>
<proteinExistence type="predicted"/>
<gene>
    <name evidence="1" type="ORF">PL336_16485</name>
</gene>
<keyword evidence="1" id="KW-0614">Plasmid</keyword>
<evidence type="ECO:0000313" key="1">
    <source>
        <dbReference type="EMBL" id="WCE72090.1"/>
    </source>
</evidence>
<sequence length="90" mass="10523">MIHPLKTEQFDLVWRSDAQIAGLERYLPVSHDKLQVEYRRVFGEITVIITMRAYIAHGVWLYARFNLGLGAVEELMLDRGVDVSYDTIRR</sequence>
<geneLocation type="plasmid" evidence="1 2">
    <name>unnamed1</name>
</geneLocation>
<protein>
    <recommendedName>
        <fullName evidence="3">Transposase</fullName>
    </recommendedName>
</protein>